<feature type="transmembrane region" description="Helical" evidence="1">
    <location>
        <begin position="6"/>
        <end position="26"/>
    </location>
</feature>
<feature type="domain" description="TadE-like" evidence="2">
    <location>
        <begin position="2"/>
        <end position="39"/>
    </location>
</feature>
<dbReference type="AlphaFoldDB" id="A0AAU8AI08"/>
<gene>
    <name evidence="3" type="ORF">PVT71_01070</name>
</gene>
<keyword evidence="1" id="KW-1133">Transmembrane helix</keyword>
<dbReference type="Pfam" id="PF07811">
    <property type="entry name" value="TadE"/>
    <property type="match status" value="1"/>
</dbReference>
<sequence>MEVAIWGPLLIALLAVLLDFAFMMVLDANMWNAARDTARAVSIHRVRPEDADAYLRERLFFKGAPYTISVETGPDEVDARVALAAAKASLTPVVGRYVVGDLQVSVSMLREPN</sequence>
<reference evidence="3" key="1">
    <citation type="submission" date="2023-02" db="EMBL/GenBank/DDBJ databases">
        <title>Description and genomic characterization of Salipiger bruguierae sp. nov., isolated from the sediment of mangrove plant Bruguiera sexangula.</title>
        <authorList>
            <person name="Long M."/>
        </authorList>
    </citation>
    <scope>NUCLEOTIDE SEQUENCE</scope>
    <source>
        <strain evidence="3">H15</strain>
    </source>
</reference>
<evidence type="ECO:0000256" key="1">
    <source>
        <dbReference type="SAM" id="Phobius"/>
    </source>
</evidence>
<accession>A0AAU8AI08</accession>
<proteinExistence type="predicted"/>
<keyword evidence="1" id="KW-0472">Membrane</keyword>
<evidence type="ECO:0000313" key="3">
    <source>
        <dbReference type="EMBL" id="XCC93825.1"/>
    </source>
</evidence>
<dbReference type="EMBL" id="CP123384">
    <property type="protein sequence ID" value="XCC93825.1"/>
    <property type="molecule type" value="Genomic_DNA"/>
</dbReference>
<organism evidence="3">
    <name type="scientific">Alloyangia sp. H15</name>
    <dbReference type="NCBI Taxonomy" id="3029062"/>
    <lineage>
        <taxon>Bacteria</taxon>
        <taxon>Pseudomonadati</taxon>
        <taxon>Pseudomonadota</taxon>
        <taxon>Alphaproteobacteria</taxon>
        <taxon>Rhodobacterales</taxon>
        <taxon>Roseobacteraceae</taxon>
        <taxon>Alloyangia</taxon>
    </lineage>
</organism>
<dbReference type="InterPro" id="IPR012495">
    <property type="entry name" value="TadE-like_dom"/>
</dbReference>
<dbReference type="RefSeq" id="WP_353472644.1">
    <property type="nucleotide sequence ID" value="NZ_CP123384.1"/>
</dbReference>
<name>A0AAU8AI08_9RHOB</name>
<protein>
    <submittedName>
        <fullName evidence="3">TadE/TadG family type IV pilus assembly protein</fullName>
    </submittedName>
</protein>
<keyword evidence="1" id="KW-0812">Transmembrane</keyword>
<evidence type="ECO:0000259" key="2">
    <source>
        <dbReference type="Pfam" id="PF07811"/>
    </source>
</evidence>